<feature type="region of interest" description="Disordered" evidence="3">
    <location>
        <begin position="518"/>
        <end position="593"/>
    </location>
</feature>
<comment type="caution">
    <text evidence="5">The sequence shown here is derived from an EMBL/GenBank/DDBJ whole genome shotgun (WGS) entry which is preliminary data.</text>
</comment>
<dbReference type="SUPFAM" id="SSF68906">
    <property type="entry name" value="SAP domain"/>
    <property type="match status" value="2"/>
</dbReference>
<dbReference type="SMART" id="SM00513">
    <property type="entry name" value="SAP"/>
    <property type="match status" value="3"/>
</dbReference>
<proteinExistence type="inferred from homology"/>
<evidence type="ECO:0000259" key="4">
    <source>
        <dbReference type="PROSITE" id="PS50800"/>
    </source>
</evidence>
<dbReference type="InterPro" id="IPR003034">
    <property type="entry name" value="SAP_dom"/>
</dbReference>
<sequence>EDSPIPSLSNNNNHNDTNTTNSNKNNNNNDKDNYNNTNNTNTNNSNMQSMQSPDQEEQESAKELQRRQLQQYQEELQTAAAATEELAAARRPEALESSSLGLLAEEALKHAREALAAAPPSLEAAAGAAEVIDTNWEPPAPAPTEPMWSVPPPELSESLWQQTAPPPPAPEQQHQQRQQRQQQQQAAEAAKHGALAGAAAPSEELLPDLSGLTWKELSALCRMHMLQPSGRKAELLARLRRWEKKQAKQQAGQKEPPAEPVEHERPEQAEQAEQAEQEQGEEEAEAAEQEEAQKGTAVAGVASWTATASHCESSQRAGDLSALPLRELRIACADLELPSHGSKQDILARLAMYAESQMTPHMTQMSQQYLNIEASLPRACEAKSAIALPSESLDAPESLVPVSSGQEPTTSGFQESCGPEAPKKEQENKEELEPEPTRRTRRSSKQENKENKKEQEELEPEGPPAVAGRLGPEATGSLVRDLSGLSLRELRKACQEHKLPSGGSKAALIERLAELVASQPDASVASSEVPEAATSPPEPAATLWVPPTRSPLREGQGLIAAARAKDNDKDPVPIEATVASEAASASESAKSPEADALSLIAAVTRDLSALPLRDLREACRSRGLPAH</sequence>
<keyword evidence="1" id="KW-0597">Phosphoprotein</keyword>
<feature type="region of interest" description="Disordered" evidence="3">
    <location>
        <begin position="394"/>
        <end position="477"/>
    </location>
</feature>
<protein>
    <recommendedName>
        <fullName evidence="4">SAP domain-containing protein</fullName>
    </recommendedName>
</protein>
<feature type="compositionally biased region" description="Acidic residues" evidence="3">
    <location>
        <begin position="273"/>
        <end position="290"/>
    </location>
</feature>
<dbReference type="Gene3D" id="1.10.720.30">
    <property type="entry name" value="SAP domain"/>
    <property type="match status" value="2"/>
</dbReference>
<feature type="compositionally biased region" description="Polar residues" evidence="3">
    <location>
        <begin position="401"/>
        <end position="414"/>
    </location>
</feature>
<feature type="non-terminal residue" evidence="5">
    <location>
        <position position="1"/>
    </location>
</feature>
<feature type="non-terminal residue" evidence="5">
    <location>
        <position position="627"/>
    </location>
</feature>
<evidence type="ECO:0000256" key="3">
    <source>
        <dbReference type="SAM" id="MobiDB-lite"/>
    </source>
</evidence>
<name>A0A813KTU2_POLGL</name>
<dbReference type="AlphaFoldDB" id="A0A813KTU2"/>
<organism evidence="5 6">
    <name type="scientific">Polarella glacialis</name>
    <name type="common">Dinoflagellate</name>
    <dbReference type="NCBI Taxonomy" id="89957"/>
    <lineage>
        <taxon>Eukaryota</taxon>
        <taxon>Sar</taxon>
        <taxon>Alveolata</taxon>
        <taxon>Dinophyceae</taxon>
        <taxon>Suessiales</taxon>
        <taxon>Suessiaceae</taxon>
        <taxon>Polarella</taxon>
    </lineage>
</organism>
<comment type="similarity">
    <text evidence="2">Belongs to the SAP domain-containing ribonucleoprotein family.</text>
</comment>
<feature type="compositionally biased region" description="Basic and acidic residues" evidence="3">
    <location>
        <begin position="256"/>
        <end position="268"/>
    </location>
</feature>
<feature type="compositionally biased region" description="Low complexity" evidence="3">
    <location>
        <begin position="522"/>
        <end position="535"/>
    </location>
</feature>
<dbReference type="PANTHER" id="PTHR46551:SF1">
    <property type="entry name" value="SAP DOMAIN-CONTAINING RIBONUCLEOPROTEIN"/>
    <property type="match status" value="1"/>
</dbReference>
<gene>
    <name evidence="5" type="ORF">PGLA2088_LOCUS37088</name>
</gene>
<reference evidence="5" key="1">
    <citation type="submission" date="2021-02" db="EMBL/GenBank/DDBJ databases">
        <authorList>
            <person name="Dougan E. K."/>
            <person name="Rhodes N."/>
            <person name="Thang M."/>
            <person name="Chan C."/>
        </authorList>
    </citation>
    <scope>NUCLEOTIDE SEQUENCE</scope>
</reference>
<feature type="domain" description="SAP" evidence="4">
    <location>
        <begin position="482"/>
        <end position="516"/>
    </location>
</feature>
<dbReference type="InterPro" id="IPR052240">
    <property type="entry name" value="SAP_domain_ribonucleoprotein"/>
</dbReference>
<evidence type="ECO:0000256" key="1">
    <source>
        <dbReference type="ARBA" id="ARBA00022553"/>
    </source>
</evidence>
<feature type="compositionally biased region" description="Basic and acidic residues" evidence="3">
    <location>
        <begin position="421"/>
        <end position="455"/>
    </location>
</feature>
<feature type="compositionally biased region" description="Low complexity" evidence="3">
    <location>
        <begin position="575"/>
        <end position="593"/>
    </location>
</feature>
<feature type="compositionally biased region" description="Low complexity" evidence="3">
    <location>
        <begin position="171"/>
        <end position="201"/>
    </location>
</feature>
<dbReference type="GO" id="GO:0005634">
    <property type="term" value="C:nucleus"/>
    <property type="evidence" value="ECO:0007669"/>
    <property type="project" value="TreeGrafter"/>
</dbReference>
<dbReference type="Proteomes" id="UP000626109">
    <property type="component" value="Unassembled WGS sequence"/>
</dbReference>
<evidence type="ECO:0000256" key="2">
    <source>
        <dbReference type="ARBA" id="ARBA00046328"/>
    </source>
</evidence>
<feature type="region of interest" description="Disordered" evidence="3">
    <location>
        <begin position="1"/>
        <end position="77"/>
    </location>
</feature>
<feature type="domain" description="SAP" evidence="4">
    <location>
        <begin position="209"/>
        <end position="243"/>
    </location>
</feature>
<dbReference type="GO" id="GO:0016973">
    <property type="term" value="P:poly(A)+ mRNA export from nucleus"/>
    <property type="evidence" value="ECO:0007669"/>
    <property type="project" value="TreeGrafter"/>
</dbReference>
<accession>A0A813KTU2</accession>
<feature type="compositionally biased region" description="Basic and acidic residues" evidence="3">
    <location>
        <begin position="563"/>
        <end position="572"/>
    </location>
</feature>
<dbReference type="PROSITE" id="PS50800">
    <property type="entry name" value="SAP"/>
    <property type="match status" value="3"/>
</dbReference>
<evidence type="ECO:0000313" key="5">
    <source>
        <dbReference type="EMBL" id="CAE8712559.1"/>
    </source>
</evidence>
<feature type="region of interest" description="Disordered" evidence="3">
    <location>
        <begin position="122"/>
        <end position="204"/>
    </location>
</feature>
<feature type="compositionally biased region" description="Pro residues" evidence="3">
    <location>
        <begin position="138"/>
        <end position="154"/>
    </location>
</feature>
<feature type="compositionally biased region" description="Low complexity" evidence="3">
    <location>
        <begin position="9"/>
        <end position="46"/>
    </location>
</feature>
<evidence type="ECO:0000313" key="6">
    <source>
        <dbReference type="Proteomes" id="UP000626109"/>
    </source>
</evidence>
<dbReference type="EMBL" id="CAJNNW010032345">
    <property type="protein sequence ID" value="CAE8712559.1"/>
    <property type="molecule type" value="Genomic_DNA"/>
</dbReference>
<dbReference type="PANTHER" id="PTHR46551">
    <property type="entry name" value="SAP DOMAIN-CONTAINING RIBONUCLEOPROTEIN"/>
    <property type="match status" value="1"/>
</dbReference>
<feature type="domain" description="SAP" evidence="4">
    <location>
        <begin position="320"/>
        <end position="354"/>
    </location>
</feature>
<dbReference type="Pfam" id="PF02037">
    <property type="entry name" value="SAP"/>
    <property type="match status" value="1"/>
</dbReference>
<feature type="compositionally biased region" description="Low complexity" evidence="3">
    <location>
        <begin position="67"/>
        <end position="77"/>
    </location>
</feature>
<dbReference type="InterPro" id="IPR036361">
    <property type="entry name" value="SAP_dom_sf"/>
</dbReference>
<feature type="region of interest" description="Disordered" evidence="3">
    <location>
        <begin position="244"/>
        <end position="298"/>
    </location>
</feature>